<dbReference type="Pfam" id="PF03471">
    <property type="entry name" value="CorC_HlyC"/>
    <property type="match status" value="1"/>
</dbReference>
<feature type="domain" description="CBS" evidence="8">
    <location>
        <begin position="265"/>
        <end position="322"/>
    </location>
</feature>
<feature type="domain" description="CBS" evidence="8">
    <location>
        <begin position="198"/>
        <end position="257"/>
    </location>
</feature>
<dbReference type="KEGG" id="bmei:Spa11_01920"/>
<dbReference type="Pfam" id="PF00571">
    <property type="entry name" value="CBS"/>
    <property type="match status" value="2"/>
</dbReference>
<dbReference type="AlphaFoldDB" id="A0A518K2K9"/>
<dbReference type="InterPro" id="IPR044751">
    <property type="entry name" value="Ion_transp-like_CBS"/>
</dbReference>
<gene>
    <name evidence="9" type="primary">corC</name>
    <name evidence="9" type="ORF">Spa11_01920</name>
</gene>
<evidence type="ECO:0000259" key="8">
    <source>
        <dbReference type="PROSITE" id="PS51371"/>
    </source>
</evidence>
<dbReference type="SUPFAM" id="SSF54631">
    <property type="entry name" value="CBS-domain pair"/>
    <property type="match status" value="1"/>
</dbReference>
<keyword evidence="7" id="KW-1133">Transmembrane helix</keyword>
<dbReference type="PANTHER" id="PTHR22777:SF32">
    <property type="entry name" value="UPF0053 INNER MEMBRANE PROTEIN YFJD"/>
    <property type="match status" value="1"/>
</dbReference>
<keyword evidence="4" id="KW-0677">Repeat</keyword>
<dbReference type="InterPro" id="IPR000644">
    <property type="entry name" value="CBS_dom"/>
</dbReference>
<dbReference type="InterPro" id="IPR016169">
    <property type="entry name" value="FAD-bd_PCMH_sub2"/>
</dbReference>
<dbReference type="SUPFAM" id="SSF56176">
    <property type="entry name" value="FAD-binding/transporter-associated domain-like"/>
    <property type="match status" value="1"/>
</dbReference>
<keyword evidence="7" id="KW-0472">Membrane</keyword>
<evidence type="ECO:0000256" key="7">
    <source>
        <dbReference type="SAM" id="Phobius"/>
    </source>
</evidence>
<dbReference type="EMBL" id="CP036349">
    <property type="protein sequence ID" value="QDV72022.1"/>
    <property type="molecule type" value="Genomic_DNA"/>
</dbReference>
<dbReference type="Proteomes" id="UP000316426">
    <property type="component" value="Chromosome"/>
</dbReference>
<evidence type="ECO:0000313" key="9">
    <source>
        <dbReference type="EMBL" id="QDV72022.1"/>
    </source>
</evidence>
<comment type="subcellular location">
    <subcellularLocation>
        <location evidence="1">Cell membrane</location>
        <topology evidence="1">Multi-pass membrane protein</topology>
    </subcellularLocation>
</comment>
<keyword evidence="3" id="KW-1003">Cell membrane</keyword>
<organism evidence="9 10">
    <name type="scientific">Botrimarina mediterranea</name>
    <dbReference type="NCBI Taxonomy" id="2528022"/>
    <lineage>
        <taxon>Bacteria</taxon>
        <taxon>Pseudomonadati</taxon>
        <taxon>Planctomycetota</taxon>
        <taxon>Planctomycetia</taxon>
        <taxon>Pirellulales</taxon>
        <taxon>Lacipirellulaceae</taxon>
        <taxon>Botrimarina</taxon>
    </lineage>
</organism>
<evidence type="ECO:0000313" key="10">
    <source>
        <dbReference type="Proteomes" id="UP000316426"/>
    </source>
</evidence>
<keyword evidence="10" id="KW-1185">Reference proteome</keyword>
<evidence type="ECO:0000256" key="2">
    <source>
        <dbReference type="ARBA" id="ARBA00006337"/>
    </source>
</evidence>
<keyword evidence="5 6" id="KW-0129">CBS domain</keyword>
<evidence type="ECO:0000256" key="5">
    <source>
        <dbReference type="ARBA" id="ARBA00023122"/>
    </source>
</evidence>
<dbReference type="CDD" id="cd04590">
    <property type="entry name" value="CBS_pair_CorC_HlyC_assoc"/>
    <property type="match status" value="1"/>
</dbReference>
<dbReference type="InterPro" id="IPR036318">
    <property type="entry name" value="FAD-bd_PCMH-like_sf"/>
</dbReference>
<dbReference type="GO" id="GO:0005886">
    <property type="term" value="C:plasma membrane"/>
    <property type="evidence" value="ECO:0007669"/>
    <property type="project" value="UniProtKB-SubCell"/>
</dbReference>
<dbReference type="PANTHER" id="PTHR22777">
    <property type="entry name" value="HEMOLYSIN-RELATED"/>
    <property type="match status" value="1"/>
</dbReference>
<evidence type="ECO:0000256" key="1">
    <source>
        <dbReference type="ARBA" id="ARBA00004651"/>
    </source>
</evidence>
<feature type="transmembrane region" description="Helical" evidence="7">
    <location>
        <begin position="56"/>
        <end position="74"/>
    </location>
</feature>
<dbReference type="InterPro" id="IPR005170">
    <property type="entry name" value="Transptr-assoc_dom"/>
</dbReference>
<dbReference type="Gene3D" id="3.10.580.10">
    <property type="entry name" value="CBS-domain"/>
    <property type="match status" value="1"/>
</dbReference>
<evidence type="ECO:0000256" key="3">
    <source>
        <dbReference type="ARBA" id="ARBA00022475"/>
    </source>
</evidence>
<comment type="similarity">
    <text evidence="2">Belongs to the UPF0053 family.</text>
</comment>
<accession>A0A518K2K9</accession>
<protein>
    <submittedName>
        <fullName evidence="9">Magnesium and cobalt efflux protein CorC</fullName>
    </submittedName>
</protein>
<keyword evidence="7" id="KW-0812">Transmembrane</keyword>
<proteinExistence type="inferred from homology"/>
<evidence type="ECO:0000256" key="4">
    <source>
        <dbReference type="ARBA" id="ARBA00022737"/>
    </source>
</evidence>
<dbReference type="GO" id="GO:0050660">
    <property type="term" value="F:flavin adenine dinucleotide binding"/>
    <property type="evidence" value="ECO:0007669"/>
    <property type="project" value="InterPro"/>
</dbReference>
<sequence length="419" mass="46843">MAIASLVATLLTAVSARALREFSRTDLQDICRRRDNLDRFGEILRQHESTALGLDLLGAFAVAFFAVSTFAWTVGHYENEWALYGVAGGVGVTLALLRVAATWAFVRVFAEPFLFHTWPLWRALGTLAAPLRMSARLLDTILHRLAGRVPSVADEETIGEEIRTIVTEGHREGLLEEDAREMIEGVIELSHAEVSQVMTPRTEMHMLQVDEPWDDLINSIIRMGHTRLPMYETTRDDIVGVLYVKDLIPELAKNDPAKRRSVREMVRKPIFVPETKAVDDLLAMFQQERTHIALVLDEYGGVAGLVTIEDVLEEIVGEIVDEYDDEVVDDIRDISEGVCEALGRTHVDEVNERLGTDLPEDEDFDTIAGFVFSELGHVPLQGEEVVHNGAVRITVLEVTDRRIERVLVERIEAAAAESA</sequence>
<feature type="transmembrane region" description="Helical" evidence="7">
    <location>
        <begin position="81"/>
        <end position="106"/>
    </location>
</feature>
<dbReference type="PROSITE" id="PS51371">
    <property type="entry name" value="CBS"/>
    <property type="match status" value="2"/>
</dbReference>
<dbReference type="Gene3D" id="3.30.465.10">
    <property type="match status" value="1"/>
</dbReference>
<name>A0A518K2K9_9BACT</name>
<dbReference type="InterPro" id="IPR046342">
    <property type="entry name" value="CBS_dom_sf"/>
</dbReference>
<reference evidence="9 10" key="1">
    <citation type="submission" date="2019-02" db="EMBL/GenBank/DDBJ databases">
        <title>Deep-cultivation of Planctomycetes and their phenomic and genomic characterization uncovers novel biology.</title>
        <authorList>
            <person name="Wiegand S."/>
            <person name="Jogler M."/>
            <person name="Boedeker C."/>
            <person name="Pinto D."/>
            <person name="Vollmers J."/>
            <person name="Rivas-Marin E."/>
            <person name="Kohn T."/>
            <person name="Peeters S.H."/>
            <person name="Heuer A."/>
            <person name="Rast P."/>
            <person name="Oberbeckmann S."/>
            <person name="Bunk B."/>
            <person name="Jeske O."/>
            <person name="Meyerdierks A."/>
            <person name="Storesund J.E."/>
            <person name="Kallscheuer N."/>
            <person name="Luecker S."/>
            <person name="Lage O.M."/>
            <person name="Pohl T."/>
            <person name="Merkel B.J."/>
            <person name="Hornburger P."/>
            <person name="Mueller R.-W."/>
            <person name="Bruemmer F."/>
            <person name="Labrenz M."/>
            <person name="Spormann A.M."/>
            <person name="Op den Camp H."/>
            <person name="Overmann J."/>
            <person name="Amann R."/>
            <person name="Jetten M.S.M."/>
            <person name="Mascher T."/>
            <person name="Medema M.H."/>
            <person name="Devos D.P."/>
            <person name="Kaster A.-K."/>
            <person name="Ovreas L."/>
            <person name="Rohde M."/>
            <person name="Galperin M.Y."/>
            <person name="Jogler C."/>
        </authorList>
    </citation>
    <scope>NUCLEOTIDE SEQUENCE [LARGE SCALE GENOMIC DNA]</scope>
    <source>
        <strain evidence="9 10">Spa11</strain>
    </source>
</reference>
<dbReference type="SMART" id="SM01091">
    <property type="entry name" value="CorC_HlyC"/>
    <property type="match status" value="1"/>
</dbReference>
<dbReference type="FunFam" id="3.10.580.10:FF:000002">
    <property type="entry name" value="Magnesium/cobalt efflux protein CorC"/>
    <property type="match status" value="1"/>
</dbReference>
<evidence type="ECO:0000256" key="6">
    <source>
        <dbReference type="PROSITE-ProRule" id="PRU00703"/>
    </source>
</evidence>